<keyword evidence="2" id="KW-1185">Reference proteome</keyword>
<organism evidence="1 2">
    <name type="scientific">Dissostichus mawsoni</name>
    <name type="common">Antarctic cod</name>
    <dbReference type="NCBI Taxonomy" id="36200"/>
    <lineage>
        <taxon>Eukaryota</taxon>
        <taxon>Metazoa</taxon>
        <taxon>Chordata</taxon>
        <taxon>Craniata</taxon>
        <taxon>Vertebrata</taxon>
        <taxon>Euteleostomi</taxon>
        <taxon>Actinopterygii</taxon>
        <taxon>Neopterygii</taxon>
        <taxon>Teleostei</taxon>
        <taxon>Neoteleostei</taxon>
        <taxon>Acanthomorphata</taxon>
        <taxon>Eupercaria</taxon>
        <taxon>Perciformes</taxon>
        <taxon>Notothenioidei</taxon>
        <taxon>Nototheniidae</taxon>
        <taxon>Dissostichus</taxon>
    </lineage>
</organism>
<dbReference type="AlphaFoldDB" id="A0A7J5Y7J6"/>
<gene>
    <name evidence="1" type="ORF">F7725_008266</name>
</gene>
<protein>
    <submittedName>
        <fullName evidence="1">Uncharacterized protein</fullName>
    </submittedName>
</protein>
<reference evidence="1 2" key="1">
    <citation type="submission" date="2020-03" db="EMBL/GenBank/DDBJ databases">
        <title>Dissostichus mawsoni Genome sequencing and assembly.</title>
        <authorList>
            <person name="Park H."/>
        </authorList>
    </citation>
    <scope>NUCLEOTIDE SEQUENCE [LARGE SCALE GENOMIC DNA]</scope>
    <source>
        <strain evidence="1">DM0001</strain>
        <tissue evidence="1">Muscle</tissue>
    </source>
</reference>
<comment type="caution">
    <text evidence="1">The sequence shown here is derived from an EMBL/GenBank/DDBJ whole genome shotgun (WGS) entry which is preliminary data.</text>
</comment>
<dbReference type="OrthoDB" id="8806573at2759"/>
<evidence type="ECO:0000313" key="2">
    <source>
        <dbReference type="Proteomes" id="UP000518266"/>
    </source>
</evidence>
<accession>A0A7J5Y7J6</accession>
<evidence type="ECO:0000313" key="1">
    <source>
        <dbReference type="EMBL" id="KAF3845103.1"/>
    </source>
</evidence>
<dbReference type="Proteomes" id="UP000518266">
    <property type="component" value="Unassembled WGS sequence"/>
</dbReference>
<sequence length="218" mass="25793">MKDFFKTLKNCKEIKYLKKYFKSENKEFLLLILDLTIFSQSCRASRAVVHEAYKLVTYLYLKHFIQKSKKKLLRCWSPDVGRAVNQDAEMLQETFSMLAPGVEQWHLMLLSVKELDECESFDAVKLTVARMHDEYHTWSEFMEILPALLRWKGLSKRKIMELEDILKDLPNYKHRAGSVSWFLMRCSTRGSTETSKDDRAECSKTFLDTLLETCHLWQ</sequence>
<name>A0A7J5Y7J6_DISMA</name>
<dbReference type="EMBL" id="JAAKFY010000015">
    <property type="protein sequence ID" value="KAF3845103.1"/>
    <property type="molecule type" value="Genomic_DNA"/>
</dbReference>
<proteinExistence type="predicted"/>